<feature type="compositionally biased region" description="Pro residues" evidence="1">
    <location>
        <begin position="303"/>
        <end position="316"/>
    </location>
</feature>
<name>A0A2K3DYB7_CHLRE</name>
<dbReference type="InParanoid" id="A0A2K3DYB7"/>
<dbReference type="KEGG" id="cre:CHLRE_03g190200v5"/>
<dbReference type="PaxDb" id="3055-EDP04362"/>
<dbReference type="RefSeq" id="XP_001691872.2">
    <property type="nucleotide sequence ID" value="XM_001691820.2"/>
</dbReference>
<evidence type="ECO:0000256" key="1">
    <source>
        <dbReference type="SAM" id="MobiDB-lite"/>
    </source>
</evidence>
<evidence type="ECO:0000313" key="3">
    <source>
        <dbReference type="Proteomes" id="UP000006906"/>
    </source>
</evidence>
<accession>A0A2K3DYB7</accession>
<gene>
    <name evidence="2" type="ORF">CHLRE_03g190200v5</name>
</gene>
<dbReference type="STRING" id="3055.A0A2K3DYB7"/>
<sequence>MLGPKLAGRWRGYSWLQRLAIEETVTQFDMGQVVNSVGNAEPFTFNDVNGVTEIRLEAPGPRMLVSDKSTADSPILRWKLMLRGNNAAEFGVVPLEMQDMHKALHKCQPSATHNERATGFSSAITVGSLLPARLPMMKGSVVEVLVTPREVAVIVSNPADGAEMVWQNNATVARPYTGPPELRLALTTHYKSPIKLAVTAWQRATFDVLHTLTPEQQAAYLAQPVRAAPPADRAPMPPGMAAAAAAMQPLLQALVGGQPAAAAAQQAAVAQQVAAAQQVVAAHAAQLEAVQMAAAEAAFAAGAPPPPPPPPPPAPTSAPSAAPRQPSAAAHARARAQPDAVPAAGPQPVQAMLAVPVMLMPVAGVVQVPVAAAAQAAEAAPEAEPGMG</sequence>
<reference evidence="2 3" key="1">
    <citation type="journal article" date="2007" name="Science">
        <title>The Chlamydomonas genome reveals the evolution of key animal and plant functions.</title>
        <authorList>
            <person name="Merchant S.S."/>
            <person name="Prochnik S.E."/>
            <person name="Vallon O."/>
            <person name="Harris E.H."/>
            <person name="Karpowicz S.J."/>
            <person name="Witman G.B."/>
            <person name="Terry A."/>
            <person name="Salamov A."/>
            <person name="Fritz-Laylin L.K."/>
            <person name="Marechal-Drouard L."/>
            <person name="Marshall W.F."/>
            <person name="Qu L.H."/>
            <person name="Nelson D.R."/>
            <person name="Sanderfoot A.A."/>
            <person name="Spalding M.H."/>
            <person name="Kapitonov V.V."/>
            <person name="Ren Q."/>
            <person name="Ferris P."/>
            <person name="Lindquist E."/>
            <person name="Shapiro H."/>
            <person name="Lucas S.M."/>
            <person name="Grimwood J."/>
            <person name="Schmutz J."/>
            <person name="Cardol P."/>
            <person name="Cerutti H."/>
            <person name="Chanfreau G."/>
            <person name="Chen C.L."/>
            <person name="Cognat V."/>
            <person name="Croft M.T."/>
            <person name="Dent R."/>
            <person name="Dutcher S."/>
            <person name="Fernandez E."/>
            <person name="Fukuzawa H."/>
            <person name="Gonzalez-Ballester D."/>
            <person name="Gonzalez-Halphen D."/>
            <person name="Hallmann A."/>
            <person name="Hanikenne M."/>
            <person name="Hippler M."/>
            <person name="Inwood W."/>
            <person name="Jabbari K."/>
            <person name="Kalanon M."/>
            <person name="Kuras R."/>
            <person name="Lefebvre P.A."/>
            <person name="Lemaire S.D."/>
            <person name="Lobanov A.V."/>
            <person name="Lohr M."/>
            <person name="Manuell A."/>
            <person name="Meier I."/>
            <person name="Mets L."/>
            <person name="Mittag M."/>
            <person name="Mittelmeier T."/>
            <person name="Moroney J.V."/>
            <person name="Moseley J."/>
            <person name="Napoli C."/>
            <person name="Nedelcu A.M."/>
            <person name="Niyogi K."/>
            <person name="Novoselov S.V."/>
            <person name="Paulsen I.T."/>
            <person name="Pazour G."/>
            <person name="Purton S."/>
            <person name="Ral J.P."/>
            <person name="Riano-Pachon D.M."/>
            <person name="Riekhof W."/>
            <person name="Rymarquis L."/>
            <person name="Schroda M."/>
            <person name="Stern D."/>
            <person name="Umen J."/>
            <person name="Willows R."/>
            <person name="Wilson N."/>
            <person name="Zimmer S.L."/>
            <person name="Allmer J."/>
            <person name="Balk J."/>
            <person name="Bisova K."/>
            <person name="Chen C.J."/>
            <person name="Elias M."/>
            <person name="Gendler K."/>
            <person name="Hauser C."/>
            <person name="Lamb M.R."/>
            <person name="Ledford H."/>
            <person name="Long J.C."/>
            <person name="Minagawa J."/>
            <person name="Page M.D."/>
            <person name="Pan J."/>
            <person name="Pootakham W."/>
            <person name="Roje S."/>
            <person name="Rose A."/>
            <person name="Stahlberg E."/>
            <person name="Terauchi A.M."/>
            <person name="Yang P."/>
            <person name="Ball S."/>
            <person name="Bowler C."/>
            <person name="Dieckmann C.L."/>
            <person name="Gladyshev V.N."/>
            <person name="Green P."/>
            <person name="Jorgensen R."/>
            <person name="Mayfield S."/>
            <person name="Mueller-Roeber B."/>
            <person name="Rajamani S."/>
            <person name="Sayre R.T."/>
            <person name="Brokstein P."/>
            <person name="Dubchak I."/>
            <person name="Goodstein D."/>
            <person name="Hornick L."/>
            <person name="Huang Y.W."/>
            <person name="Jhaveri J."/>
            <person name="Luo Y."/>
            <person name="Martinez D."/>
            <person name="Ngau W.C."/>
            <person name="Otillar B."/>
            <person name="Poliakov A."/>
            <person name="Porter A."/>
            <person name="Szajkowski L."/>
            <person name="Werner G."/>
            <person name="Zhou K."/>
            <person name="Grigoriev I.V."/>
            <person name="Rokhsar D.S."/>
            <person name="Grossman A.R."/>
        </authorList>
    </citation>
    <scope>NUCLEOTIDE SEQUENCE [LARGE SCALE GENOMIC DNA]</scope>
    <source>
        <strain evidence="3">CC-503</strain>
    </source>
</reference>
<proteinExistence type="predicted"/>
<evidence type="ECO:0000313" key="2">
    <source>
        <dbReference type="EMBL" id="PNW85515.1"/>
    </source>
</evidence>
<dbReference type="OrthoDB" id="513278at2759"/>
<dbReference type="ExpressionAtlas" id="A0A2K3DYB7">
    <property type="expression patterns" value="baseline"/>
</dbReference>
<organism evidence="2 3">
    <name type="scientific">Chlamydomonas reinhardtii</name>
    <name type="common">Chlamydomonas smithii</name>
    <dbReference type="NCBI Taxonomy" id="3055"/>
    <lineage>
        <taxon>Eukaryota</taxon>
        <taxon>Viridiplantae</taxon>
        <taxon>Chlorophyta</taxon>
        <taxon>core chlorophytes</taxon>
        <taxon>Chlorophyceae</taxon>
        <taxon>CS clade</taxon>
        <taxon>Chlamydomonadales</taxon>
        <taxon>Chlamydomonadaceae</taxon>
        <taxon>Chlamydomonas</taxon>
    </lineage>
</organism>
<protein>
    <submittedName>
        <fullName evidence="2">Uncharacterized protein</fullName>
    </submittedName>
</protein>
<dbReference type="Proteomes" id="UP000006906">
    <property type="component" value="Chromosome 3"/>
</dbReference>
<keyword evidence="3" id="KW-1185">Reference proteome</keyword>
<feature type="compositionally biased region" description="Low complexity" evidence="1">
    <location>
        <begin position="317"/>
        <end position="343"/>
    </location>
</feature>
<dbReference type="EMBL" id="CM008964">
    <property type="protein sequence ID" value="PNW85515.1"/>
    <property type="molecule type" value="Genomic_DNA"/>
</dbReference>
<feature type="region of interest" description="Disordered" evidence="1">
    <location>
        <begin position="300"/>
        <end position="343"/>
    </location>
</feature>
<dbReference type="OMA" id="DAKEISW"/>
<dbReference type="AlphaFoldDB" id="A0A2K3DYB7"/>
<dbReference type="GeneID" id="5717520"/>
<dbReference type="Gramene" id="PNW85515">
    <property type="protein sequence ID" value="PNW85515"/>
    <property type="gene ID" value="CHLRE_03g190200v5"/>
</dbReference>